<dbReference type="AlphaFoldDB" id="A0A395I3H5"/>
<gene>
    <name evidence="2" type="ORF">BO97DRAFT_281646</name>
</gene>
<feature type="compositionally biased region" description="Basic and acidic residues" evidence="1">
    <location>
        <begin position="83"/>
        <end position="100"/>
    </location>
</feature>
<proteinExistence type="predicted"/>
<dbReference type="EMBL" id="KZ824275">
    <property type="protein sequence ID" value="RAL14266.1"/>
    <property type="molecule type" value="Genomic_DNA"/>
</dbReference>
<feature type="region of interest" description="Disordered" evidence="1">
    <location>
        <begin position="66"/>
        <end position="100"/>
    </location>
</feature>
<sequence>MDTQHSHCCSLDCSLIVFFSGTLSTSIYHHFDYFLSRLFGLRFLISLVSGPGRPRTLSFFSFDQKTPPPTPWRTPRSNSPRFLSREREPGTDILTHTDGE</sequence>
<keyword evidence="3" id="KW-1185">Reference proteome</keyword>
<evidence type="ECO:0000313" key="3">
    <source>
        <dbReference type="Proteomes" id="UP000248961"/>
    </source>
</evidence>
<accession>A0A395I3H5</accession>
<dbReference type="Proteomes" id="UP000248961">
    <property type="component" value="Unassembled WGS sequence"/>
</dbReference>
<dbReference type="VEuPathDB" id="FungiDB:BO97DRAFT_281646"/>
<name>A0A395I3H5_ASPHC</name>
<protein>
    <submittedName>
        <fullName evidence="2">Uncharacterized protein</fullName>
    </submittedName>
</protein>
<evidence type="ECO:0000256" key="1">
    <source>
        <dbReference type="SAM" id="MobiDB-lite"/>
    </source>
</evidence>
<evidence type="ECO:0000313" key="2">
    <source>
        <dbReference type="EMBL" id="RAL14266.1"/>
    </source>
</evidence>
<dbReference type="RefSeq" id="XP_025553420.1">
    <property type="nucleotide sequence ID" value="XM_025691074.1"/>
</dbReference>
<dbReference type="GeneID" id="37195363"/>
<organism evidence="2 3">
    <name type="scientific">Aspergillus homomorphus (strain CBS 101889)</name>
    <dbReference type="NCBI Taxonomy" id="1450537"/>
    <lineage>
        <taxon>Eukaryota</taxon>
        <taxon>Fungi</taxon>
        <taxon>Dikarya</taxon>
        <taxon>Ascomycota</taxon>
        <taxon>Pezizomycotina</taxon>
        <taxon>Eurotiomycetes</taxon>
        <taxon>Eurotiomycetidae</taxon>
        <taxon>Eurotiales</taxon>
        <taxon>Aspergillaceae</taxon>
        <taxon>Aspergillus</taxon>
        <taxon>Aspergillus subgen. Circumdati</taxon>
    </lineage>
</organism>
<reference evidence="2 3" key="1">
    <citation type="submission" date="2018-02" db="EMBL/GenBank/DDBJ databases">
        <title>The genomes of Aspergillus section Nigri reveals drivers in fungal speciation.</title>
        <authorList>
            <consortium name="DOE Joint Genome Institute"/>
            <person name="Vesth T.C."/>
            <person name="Nybo J."/>
            <person name="Theobald S."/>
            <person name="Brandl J."/>
            <person name="Frisvad J.C."/>
            <person name="Nielsen K.F."/>
            <person name="Lyhne E.K."/>
            <person name="Kogle M.E."/>
            <person name="Kuo A."/>
            <person name="Riley R."/>
            <person name="Clum A."/>
            <person name="Nolan M."/>
            <person name="Lipzen A."/>
            <person name="Salamov A."/>
            <person name="Henrissat B."/>
            <person name="Wiebenga A."/>
            <person name="De vries R.P."/>
            <person name="Grigoriev I.V."/>
            <person name="Mortensen U.H."/>
            <person name="Andersen M.R."/>
            <person name="Baker S.E."/>
        </authorList>
    </citation>
    <scope>NUCLEOTIDE SEQUENCE [LARGE SCALE GENOMIC DNA]</scope>
    <source>
        <strain evidence="2 3">CBS 101889</strain>
    </source>
</reference>